<organism evidence="1 2">
    <name type="scientific">Pseudomonas syringae pv. primulae</name>
    <dbReference type="NCBI Taxonomy" id="251707"/>
    <lineage>
        <taxon>Bacteria</taxon>
        <taxon>Pseudomonadati</taxon>
        <taxon>Pseudomonadota</taxon>
        <taxon>Gammaproteobacteria</taxon>
        <taxon>Pseudomonadales</taxon>
        <taxon>Pseudomonadaceae</taxon>
        <taxon>Pseudomonas</taxon>
    </lineage>
</organism>
<name>A0A0P9Y1R3_9PSED</name>
<comment type="caution">
    <text evidence="1">The sequence shown here is derived from an EMBL/GenBank/DDBJ whole genome shotgun (WGS) entry which is preliminary data.</text>
</comment>
<dbReference type="AlphaFoldDB" id="A0A0P9Y1R3"/>
<evidence type="ECO:0008006" key="3">
    <source>
        <dbReference type="Google" id="ProtNLM"/>
    </source>
</evidence>
<protein>
    <recommendedName>
        <fullName evidence="3">ABM domain-containing protein</fullName>
    </recommendedName>
</protein>
<accession>A0A0P9Y1R3</accession>
<proteinExistence type="predicted"/>
<dbReference type="PATRIC" id="fig|251707.3.peg.4198"/>
<evidence type="ECO:0000313" key="1">
    <source>
        <dbReference type="EMBL" id="KPY41989.1"/>
    </source>
</evidence>
<sequence length="92" mass="10347">MSRLVSSIMEFEARMDADLNHEISAMLSAIAQQSEQCAGCELRKTRGPHGWIVECVWRDSGSMHDHFSSPQLQALIQLLVSRSSRIVFDIPC</sequence>
<gene>
    <name evidence="1" type="ORF">ALO52_03174</name>
</gene>
<reference evidence="1 2" key="1">
    <citation type="submission" date="2015-09" db="EMBL/GenBank/DDBJ databases">
        <title>Genome announcement of multiple Pseudomonas syringae strains.</title>
        <authorList>
            <person name="Thakur S."/>
            <person name="Wang P.W."/>
            <person name="Gong Y."/>
            <person name="Weir B.S."/>
            <person name="Guttman D.S."/>
        </authorList>
    </citation>
    <scope>NUCLEOTIDE SEQUENCE [LARGE SCALE GENOMIC DNA]</scope>
    <source>
        <strain evidence="1 2">ICMP3956</strain>
    </source>
</reference>
<evidence type="ECO:0000313" key="2">
    <source>
        <dbReference type="Proteomes" id="UP000050562"/>
    </source>
</evidence>
<dbReference type="Proteomes" id="UP000050562">
    <property type="component" value="Unassembled WGS sequence"/>
</dbReference>
<dbReference type="EMBL" id="LJRC01000002">
    <property type="protein sequence ID" value="KPY41989.1"/>
    <property type="molecule type" value="Genomic_DNA"/>
</dbReference>